<organism evidence="2 3">
    <name type="scientific">Pseudomonas yamanorum</name>
    <dbReference type="NCBI Taxonomy" id="515393"/>
    <lineage>
        <taxon>Bacteria</taxon>
        <taxon>Pseudomonadati</taxon>
        <taxon>Pseudomonadota</taxon>
        <taxon>Gammaproteobacteria</taxon>
        <taxon>Pseudomonadales</taxon>
        <taxon>Pseudomonadaceae</taxon>
        <taxon>Pseudomonas</taxon>
    </lineage>
</organism>
<name>A0A7Y8K6W3_9PSED</name>
<evidence type="ECO:0000313" key="2">
    <source>
        <dbReference type="EMBL" id="NWE77709.1"/>
    </source>
</evidence>
<proteinExistence type="predicted"/>
<feature type="compositionally biased region" description="Low complexity" evidence="1">
    <location>
        <begin position="49"/>
        <end position="58"/>
    </location>
</feature>
<gene>
    <name evidence="2" type="ORF">HX828_19255</name>
</gene>
<dbReference type="Proteomes" id="UP000537188">
    <property type="component" value="Unassembled WGS sequence"/>
</dbReference>
<feature type="region of interest" description="Disordered" evidence="1">
    <location>
        <begin position="20"/>
        <end position="58"/>
    </location>
</feature>
<dbReference type="AlphaFoldDB" id="A0A7Y8K6W3"/>
<dbReference type="RefSeq" id="WP_177115016.1">
    <property type="nucleotide sequence ID" value="NZ_JACARF010000023.1"/>
</dbReference>
<sequence>MWWLLIPVIGTVVAAVVSSDSSEKEEAERQARAKSRERAEARARKQARDQLQAQRNQQLTQDIDAQLSELMASHKADIILSGKGHAGVTIESLQAFIASPPQATAQGQLKALRLLAPNTRFSPEWLECEGQAKALRAEIQGLKRLKRQILDRSL</sequence>
<feature type="compositionally biased region" description="Basic and acidic residues" evidence="1">
    <location>
        <begin position="21"/>
        <end position="48"/>
    </location>
</feature>
<evidence type="ECO:0000313" key="3">
    <source>
        <dbReference type="Proteomes" id="UP000537188"/>
    </source>
</evidence>
<protein>
    <submittedName>
        <fullName evidence="2">Uncharacterized protein</fullName>
    </submittedName>
</protein>
<reference evidence="2 3" key="1">
    <citation type="submission" date="2020-04" db="EMBL/GenBank/DDBJ databases">
        <title>Molecular characterization of pseudomonads from Agaricus bisporus reveal novel blotch 2 pathogens in Western Europe.</title>
        <authorList>
            <person name="Taparia T."/>
            <person name="Krijger M."/>
            <person name="Haynes E."/>
            <person name="Elpinstone J.G."/>
            <person name="Noble R."/>
            <person name="Van Der Wolf J."/>
        </authorList>
    </citation>
    <scope>NUCLEOTIDE SEQUENCE [LARGE SCALE GENOMIC DNA]</scope>
    <source>
        <strain evidence="2 3">IPO3781</strain>
    </source>
</reference>
<accession>A0A7Y8K6W3</accession>
<comment type="caution">
    <text evidence="2">The sequence shown here is derived from an EMBL/GenBank/DDBJ whole genome shotgun (WGS) entry which is preliminary data.</text>
</comment>
<evidence type="ECO:0000256" key="1">
    <source>
        <dbReference type="SAM" id="MobiDB-lite"/>
    </source>
</evidence>
<dbReference type="EMBL" id="JACARF010000023">
    <property type="protein sequence ID" value="NWE77709.1"/>
    <property type="molecule type" value="Genomic_DNA"/>
</dbReference>